<proteinExistence type="predicted"/>
<keyword evidence="6" id="KW-0418">Kinase</keyword>
<reference evidence="11" key="1">
    <citation type="journal article" date="2021" name="bioRxiv">
        <title>Whole Genome Assembly and Annotation of Northern Wild Rice, Zizania palustris L., Supports a Whole Genome Duplication in the Zizania Genus.</title>
        <authorList>
            <person name="Haas M."/>
            <person name="Kono T."/>
            <person name="Macchietto M."/>
            <person name="Millas R."/>
            <person name="McGilp L."/>
            <person name="Shao M."/>
            <person name="Duquette J."/>
            <person name="Hirsch C.N."/>
            <person name="Kimball J."/>
        </authorList>
    </citation>
    <scope>NUCLEOTIDE SEQUENCE</scope>
    <source>
        <tissue evidence="11">Fresh leaf tissue</tissue>
    </source>
</reference>
<protein>
    <recommendedName>
        <fullName evidence="10">Serine-threonine/tyrosine-protein kinase catalytic domain-containing protein</fullName>
    </recommendedName>
</protein>
<evidence type="ECO:0000256" key="1">
    <source>
        <dbReference type="ARBA" id="ARBA00004167"/>
    </source>
</evidence>
<comment type="subcellular location">
    <subcellularLocation>
        <location evidence="1">Membrane</location>
        <topology evidence="1">Single-pass membrane protein</topology>
    </subcellularLocation>
</comment>
<evidence type="ECO:0000313" key="11">
    <source>
        <dbReference type="EMBL" id="KAG8091088.1"/>
    </source>
</evidence>
<dbReference type="AlphaFoldDB" id="A0A8J5WGD7"/>
<evidence type="ECO:0000256" key="5">
    <source>
        <dbReference type="ARBA" id="ARBA00022741"/>
    </source>
</evidence>
<dbReference type="EMBL" id="JAAALK010000081">
    <property type="protein sequence ID" value="KAG8091086.1"/>
    <property type="molecule type" value="Genomic_DNA"/>
</dbReference>
<dbReference type="Proteomes" id="UP000729402">
    <property type="component" value="Unassembled WGS sequence"/>
</dbReference>
<evidence type="ECO:0000256" key="6">
    <source>
        <dbReference type="ARBA" id="ARBA00022777"/>
    </source>
</evidence>
<gene>
    <name evidence="11" type="ORF">GUJ93_ZPchr0011g28331</name>
</gene>
<dbReference type="GO" id="GO:0016020">
    <property type="term" value="C:membrane"/>
    <property type="evidence" value="ECO:0007669"/>
    <property type="project" value="UniProtKB-SubCell"/>
</dbReference>
<dbReference type="InterPro" id="IPR001245">
    <property type="entry name" value="Ser-Thr/Tyr_kinase_cat_dom"/>
</dbReference>
<dbReference type="PANTHER" id="PTHR47984:SF5">
    <property type="entry name" value="OS12G0108100 PROTEIN"/>
    <property type="match status" value="1"/>
</dbReference>
<evidence type="ECO:0000313" key="12">
    <source>
        <dbReference type="Proteomes" id="UP000729402"/>
    </source>
</evidence>
<dbReference type="GO" id="GO:0005524">
    <property type="term" value="F:ATP binding"/>
    <property type="evidence" value="ECO:0007669"/>
    <property type="project" value="UniProtKB-KW"/>
</dbReference>
<evidence type="ECO:0000259" key="10">
    <source>
        <dbReference type="Pfam" id="PF07714"/>
    </source>
</evidence>
<dbReference type="EMBL" id="JAAALK010000081">
    <property type="protein sequence ID" value="KAG8091087.1"/>
    <property type="molecule type" value="Genomic_DNA"/>
</dbReference>
<keyword evidence="3" id="KW-0808">Transferase</keyword>
<dbReference type="PANTHER" id="PTHR47984">
    <property type="entry name" value="OS01G0323000 PROTEIN"/>
    <property type="match status" value="1"/>
</dbReference>
<keyword evidence="5" id="KW-0547">Nucleotide-binding</keyword>
<dbReference type="EMBL" id="JAAALK010000081">
    <property type="protein sequence ID" value="KAG8091088.1"/>
    <property type="molecule type" value="Genomic_DNA"/>
</dbReference>
<evidence type="ECO:0000256" key="7">
    <source>
        <dbReference type="ARBA" id="ARBA00022840"/>
    </source>
</evidence>
<evidence type="ECO:0000256" key="8">
    <source>
        <dbReference type="ARBA" id="ARBA00022989"/>
    </source>
</evidence>
<keyword evidence="7" id="KW-0067">ATP-binding</keyword>
<keyword evidence="12" id="KW-1185">Reference proteome</keyword>
<evidence type="ECO:0000256" key="2">
    <source>
        <dbReference type="ARBA" id="ARBA00022553"/>
    </source>
</evidence>
<sequence>MLVVADGGRQRPRFLRVVLHRLLLGQDEREFRVKLEAIGHVRHKNLVHILGCYVEGTQRMLVYEYVNNGNLVSWLHG</sequence>
<dbReference type="OrthoDB" id="778574at2759"/>
<evidence type="ECO:0000256" key="9">
    <source>
        <dbReference type="ARBA" id="ARBA00023136"/>
    </source>
</evidence>
<accession>A0A8J5WGD7</accession>
<dbReference type="InterPro" id="IPR052232">
    <property type="entry name" value="RLK_Ser/Thr-Kinase"/>
</dbReference>
<evidence type="ECO:0000256" key="3">
    <source>
        <dbReference type="ARBA" id="ARBA00022679"/>
    </source>
</evidence>
<dbReference type="Pfam" id="PF07714">
    <property type="entry name" value="PK_Tyr_Ser-Thr"/>
    <property type="match status" value="1"/>
</dbReference>
<name>A0A8J5WGD7_ZIZPA</name>
<feature type="domain" description="Serine-threonine/tyrosine-protein kinase catalytic" evidence="10">
    <location>
        <begin position="26"/>
        <end position="76"/>
    </location>
</feature>
<keyword evidence="8" id="KW-1133">Transmembrane helix</keyword>
<organism evidence="11 12">
    <name type="scientific">Zizania palustris</name>
    <name type="common">Northern wild rice</name>
    <dbReference type="NCBI Taxonomy" id="103762"/>
    <lineage>
        <taxon>Eukaryota</taxon>
        <taxon>Viridiplantae</taxon>
        <taxon>Streptophyta</taxon>
        <taxon>Embryophyta</taxon>
        <taxon>Tracheophyta</taxon>
        <taxon>Spermatophyta</taxon>
        <taxon>Magnoliopsida</taxon>
        <taxon>Liliopsida</taxon>
        <taxon>Poales</taxon>
        <taxon>Poaceae</taxon>
        <taxon>BOP clade</taxon>
        <taxon>Oryzoideae</taxon>
        <taxon>Oryzeae</taxon>
        <taxon>Zizaniinae</taxon>
        <taxon>Zizania</taxon>
    </lineage>
</organism>
<reference evidence="11" key="2">
    <citation type="submission" date="2021-02" db="EMBL/GenBank/DDBJ databases">
        <authorList>
            <person name="Kimball J.A."/>
            <person name="Haas M.W."/>
            <person name="Macchietto M."/>
            <person name="Kono T."/>
            <person name="Duquette J."/>
            <person name="Shao M."/>
        </authorList>
    </citation>
    <scope>NUCLEOTIDE SEQUENCE</scope>
    <source>
        <tissue evidence="11">Fresh leaf tissue</tissue>
    </source>
</reference>
<keyword evidence="9" id="KW-0472">Membrane</keyword>
<comment type="caution">
    <text evidence="11">The sequence shown here is derived from an EMBL/GenBank/DDBJ whole genome shotgun (WGS) entry which is preliminary data.</text>
</comment>
<keyword evidence="4" id="KW-0812">Transmembrane</keyword>
<dbReference type="GO" id="GO:0004672">
    <property type="term" value="F:protein kinase activity"/>
    <property type="evidence" value="ECO:0007669"/>
    <property type="project" value="InterPro"/>
</dbReference>
<keyword evidence="2" id="KW-0597">Phosphoprotein</keyword>
<evidence type="ECO:0000256" key="4">
    <source>
        <dbReference type="ARBA" id="ARBA00022692"/>
    </source>
</evidence>